<dbReference type="CDD" id="cd17624">
    <property type="entry name" value="REC_OmpR_PmrA-like"/>
    <property type="match status" value="1"/>
</dbReference>
<accession>A0A809SF88</accession>
<evidence type="ECO:0000256" key="1">
    <source>
        <dbReference type="ARBA" id="ARBA00022553"/>
    </source>
</evidence>
<feature type="DNA-binding region" description="OmpR/PhoB-type" evidence="7">
    <location>
        <begin position="124"/>
        <end position="220"/>
    </location>
</feature>
<evidence type="ECO:0000256" key="2">
    <source>
        <dbReference type="ARBA" id="ARBA00023012"/>
    </source>
</evidence>
<dbReference type="FunFam" id="3.40.50.2300:FF:000002">
    <property type="entry name" value="DNA-binding response regulator PhoP"/>
    <property type="match status" value="1"/>
</dbReference>
<evidence type="ECO:0000256" key="5">
    <source>
        <dbReference type="ARBA" id="ARBA00023163"/>
    </source>
</evidence>
<keyword evidence="11" id="KW-1185">Reference proteome</keyword>
<dbReference type="SMART" id="SM00862">
    <property type="entry name" value="Trans_reg_C"/>
    <property type="match status" value="1"/>
</dbReference>
<dbReference type="SMART" id="SM00448">
    <property type="entry name" value="REC"/>
    <property type="match status" value="1"/>
</dbReference>
<dbReference type="InterPro" id="IPR036388">
    <property type="entry name" value="WH-like_DNA-bd_sf"/>
</dbReference>
<evidence type="ECO:0000313" key="10">
    <source>
        <dbReference type="EMBL" id="BBP02057.1"/>
    </source>
</evidence>
<dbReference type="EMBL" id="AP021881">
    <property type="protein sequence ID" value="BBP02057.1"/>
    <property type="molecule type" value="Genomic_DNA"/>
</dbReference>
<dbReference type="GO" id="GO:0005829">
    <property type="term" value="C:cytosol"/>
    <property type="evidence" value="ECO:0007669"/>
    <property type="project" value="TreeGrafter"/>
</dbReference>
<dbReference type="InterPro" id="IPR001789">
    <property type="entry name" value="Sig_transdc_resp-reg_receiver"/>
</dbReference>
<dbReference type="GO" id="GO:0006355">
    <property type="term" value="P:regulation of DNA-templated transcription"/>
    <property type="evidence" value="ECO:0007669"/>
    <property type="project" value="InterPro"/>
</dbReference>
<dbReference type="SUPFAM" id="SSF52172">
    <property type="entry name" value="CheY-like"/>
    <property type="match status" value="1"/>
</dbReference>
<dbReference type="GO" id="GO:0000156">
    <property type="term" value="F:phosphorelay response regulator activity"/>
    <property type="evidence" value="ECO:0007669"/>
    <property type="project" value="TreeGrafter"/>
</dbReference>
<evidence type="ECO:0000259" key="8">
    <source>
        <dbReference type="PROSITE" id="PS50110"/>
    </source>
</evidence>
<sequence>MRVLIVEDDDLLAAGLVRALDQTGYAVDRVNSGERADLALTAETYDLVVLDIGLPGIDGFTVLKHMRTRGQTCPVLILTARDAVNDRVRGLDLGADDYMIKPFALSEFEARLRALVRRGTQVNSPQLNCGTLMLDTLSHRAWLGETPLNLTAREWGILEYLLMRQGQVLSKEKILQAVCSWDESISPNAIEVYMSRLRSKLDPAGVFIRTIRGFGYLLESENTQHASA</sequence>
<dbReference type="Gene3D" id="6.10.250.690">
    <property type="match status" value="1"/>
</dbReference>
<gene>
    <name evidence="10" type="ORF">SFSGTM_27650</name>
</gene>
<dbReference type="Pfam" id="PF00486">
    <property type="entry name" value="Trans_reg_C"/>
    <property type="match status" value="1"/>
</dbReference>
<organism evidence="10 11">
    <name type="scientific">Sulfuriferula nivalis</name>
    <dbReference type="NCBI Taxonomy" id="2675298"/>
    <lineage>
        <taxon>Bacteria</taxon>
        <taxon>Pseudomonadati</taxon>
        <taxon>Pseudomonadota</taxon>
        <taxon>Betaproteobacteria</taxon>
        <taxon>Nitrosomonadales</taxon>
        <taxon>Sulfuricellaceae</taxon>
        <taxon>Sulfuriferula</taxon>
    </lineage>
</organism>
<keyword evidence="3" id="KW-0805">Transcription regulation</keyword>
<evidence type="ECO:0000313" key="11">
    <source>
        <dbReference type="Proteomes" id="UP000463939"/>
    </source>
</evidence>
<dbReference type="InterPro" id="IPR011006">
    <property type="entry name" value="CheY-like_superfamily"/>
</dbReference>
<dbReference type="Gene3D" id="3.40.50.2300">
    <property type="match status" value="1"/>
</dbReference>
<feature type="domain" description="OmpR/PhoB-type" evidence="9">
    <location>
        <begin position="124"/>
        <end position="220"/>
    </location>
</feature>
<dbReference type="PROSITE" id="PS50110">
    <property type="entry name" value="RESPONSE_REGULATORY"/>
    <property type="match status" value="1"/>
</dbReference>
<dbReference type="Gene3D" id="1.10.10.10">
    <property type="entry name" value="Winged helix-like DNA-binding domain superfamily/Winged helix DNA-binding domain"/>
    <property type="match status" value="1"/>
</dbReference>
<keyword evidence="5" id="KW-0804">Transcription</keyword>
<keyword evidence="4 7" id="KW-0238">DNA-binding</keyword>
<dbReference type="AlphaFoldDB" id="A0A809SF88"/>
<evidence type="ECO:0000256" key="7">
    <source>
        <dbReference type="PROSITE-ProRule" id="PRU01091"/>
    </source>
</evidence>
<keyword evidence="2" id="KW-0902">Two-component regulatory system</keyword>
<dbReference type="Pfam" id="PF00072">
    <property type="entry name" value="Response_reg"/>
    <property type="match status" value="1"/>
</dbReference>
<dbReference type="CDD" id="cd00383">
    <property type="entry name" value="trans_reg_C"/>
    <property type="match status" value="1"/>
</dbReference>
<evidence type="ECO:0000256" key="4">
    <source>
        <dbReference type="ARBA" id="ARBA00023125"/>
    </source>
</evidence>
<dbReference type="InterPro" id="IPR001867">
    <property type="entry name" value="OmpR/PhoB-type_DNA-bd"/>
</dbReference>
<dbReference type="RefSeq" id="WP_162085751.1">
    <property type="nucleotide sequence ID" value="NZ_AP021881.1"/>
</dbReference>
<dbReference type="InterPro" id="IPR039420">
    <property type="entry name" value="WalR-like"/>
</dbReference>
<feature type="modified residue" description="4-aspartylphosphate" evidence="6">
    <location>
        <position position="51"/>
    </location>
</feature>
<evidence type="ECO:0000259" key="9">
    <source>
        <dbReference type="PROSITE" id="PS51755"/>
    </source>
</evidence>
<dbReference type="KEGG" id="sniv:SFSGTM_27650"/>
<dbReference type="PROSITE" id="PS51755">
    <property type="entry name" value="OMPR_PHOB"/>
    <property type="match status" value="1"/>
</dbReference>
<dbReference type="PANTHER" id="PTHR48111">
    <property type="entry name" value="REGULATOR OF RPOS"/>
    <property type="match status" value="1"/>
</dbReference>
<evidence type="ECO:0000256" key="6">
    <source>
        <dbReference type="PROSITE-ProRule" id="PRU00169"/>
    </source>
</evidence>
<evidence type="ECO:0000256" key="3">
    <source>
        <dbReference type="ARBA" id="ARBA00023015"/>
    </source>
</evidence>
<proteinExistence type="predicted"/>
<dbReference type="PANTHER" id="PTHR48111:SF67">
    <property type="entry name" value="TRANSCRIPTIONAL REGULATORY PROTEIN TCTD"/>
    <property type="match status" value="1"/>
</dbReference>
<keyword evidence="1 6" id="KW-0597">Phosphoprotein</keyword>
<dbReference type="GO" id="GO:0000976">
    <property type="term" value="F:transcription cis-regulatory region binding"/>
    <property type="evidence" value="ECO:0007669"/>
    <property type="project" value="TreeGrafter"/>
</dbReference>
<feature type="domain" description="Response regulatory" evidence="8">
    <location>
        <begin position="2"/>
        <end position="116"/>
    </location>
</feature>
<protein>
    <submittedName>
        <fullName evidence="10">DNA-binding response regulator</fullName>
    </submittedName>
</protein>
<dbReference type="GO" id="GO:0032993">
    <property type="term" value="C:protein-DNA complex"/>
    <property type="evidence" value="ECO:0007669"/>
    <property type="project" value="TreeGrafter"/>
</dbReference>
<name>A0A809SF88_9PROT</name>
<reference evidence="11" key="1">
    <citation type="submission" date="2019-11" db="EMBL/GenBank/DDBJ databases">
        <title>Isolation and characterization of a novel species in the genus Sulfuriferula.</title>
        <authorList>
            <person name="Mochizuki J."/>
            <person name="Kojima H."/>
            <person name="Fukui M."/>
        </authorList>
    </citation>
    <scope>NUCLEOTIDE SEQUENCE [LARGE SCALE GENOMIC DNA]</scope>
    <source>
        <strain evidence="11">SGTM</strain>
    </source>
</reference>
<dbReference type="Proteomes" id="UP000463939">
    <property type="component" value="Chromosome"/>
</dbReference>